<name>A0ACC0GQ37_9ERIC</name>
<proteinExistence type="predicted"/>
<comment type="caution">
    <text evidence="1">The sequence shown here is derived from an EMBL/GenBank/DDBJ whole genome shotgun (WGS) entry which is preliminary data.</text>
</comment>
<reference evidence="1 2" key="1">
    <citation type="journal article" date="2022" name="Plant J.">
        <title>Chromosome-level genome of Camellia lanceoleosa provides a valuable resource for understanding genome evolution and self-incompatibility.</title>
        <authorList>
            <person name="Gong W."/>
            <person name="Xiao S."/>
            <person name="Wang L."/>
            <person name="Liao Z."/>
            <person name="Chang Y."/>
            <person name="Mo W."/>
            <person name="Hu G."/>
            <person name="Li W."/>
            <person name="Zhao G."/>
            <person name="Zhu H."/>
            <person name="Hu X."/>
            <person name="Ji K."/>
            <person name="Xiang X."/>
            <person name="Song Q."/>
            <person name="Yuan D."/>
            <person name="Jin S."/>
            <person name="Zhang L."/>
        </authorList>
    </citation>
    <scope>NUCLEOTIDE SEQUENCE [LARGE SCALE GENOMIC DNA]</scope>
    <source>
        <strain evidence="1">SQ_2022a</strain>
    </source>
</reference>
<accession>A0ACC0GQ37</accession>
<gene>
    <name evidence="1" type="ORF">LOK49_LG08G02834</name>
</gene>
<protein>
    <submittedName>
        <fullName evidence="1">Uncharacterized protein</fullName>
    </submittedName>
</protein>
<dbReference type="Proteomes" id="UP001060215">
    <property type="component" value="Chromosome 9"/>
</dbReference>
<keyword evidence="2" id="KW-1185">Reference proteome</keyword>
<dbReference type="EMBL" id="CM045766">
    <property type="protein sequence ID" value="KAI8002724.1"/>
    <property type="molecule type" value="Genomic_DNA"/>
</dbReference>
<sequence length="76" mass="8565">MACLSMEGFVGNGALKRVLPKLTEEGWDDVPTLKLMKPEDMDAFSMTQQQKIRRLNVTMNDLTLVEIVQPGEDLAR</sequence>
<organism evidence="1 2">
    <name type="scientific">Camellia lanceoleosa</name>
    <dbReference type="NCBI Taxonomy" id="1840588"/>
    <lineage>
        <taxon>Eukaryota</taxon>
        <taxon>Viridiplantae</taxon>
        <taxon>Streptophyta</taxon>
        <taxon>Embryophyta</taxon>
        <taxon>Tracheophyta</taxon>
        <taxon>Spermatophyta</taxon>
        <taxon>Magnoliopsida</taxon>
        <taxon>eudicotyledons</taxon>
        <taxon>Gunneridae</taxon>
        <taxon>Pentapetalae</taxon>
        <taxon>asterids</taxon>
        <taxon>Ericales</taxon>
        <taxon>Theaceae</taxon>
        <taxon>Camellia</taxon>
    </lineage>
</organism>
<evidence type="ECO:0000313" key="2">
    <source>
        <dbReference type="Proteomes" id="UP001060215"/>
    </source>
</evidence>
<evidence type="ECO:0000313" key="1">
    <source>
        <dbReference type="EMBL" id="KAI8002724.1"/>
    </source>
</evidence>